<evidence type="ECO:0000313" key="2">
    <source>
        <dbReference type="EMBL" id="SDH32018.1"/>
    </source>
</evidence>
<gene>
    <name evidence="2" type="ORF">SAMN05216272_10143</name>
</gene>
<organism evidence="2 3">
    <name type="scientific">Pseudomonas panipatensis</name>
    <dbReference type="NCBI Taxonomy" id="428992"/>
    <lineage>
        <taxon>Bacteria</taxon>
        <taxon>Pseudomonadati</taxon>
        <taxon>Pseudomonadota</taxon>
        <taxon>Gammaproteobacteria</taxon>
        <taxon>Pseudomonadales</taxon>
        <taxon>Pseudomonadaceae</taxon>
        <taxon>Pseudomonas</taxon>
    </lineage>
</organism>
<dbReference type="EMBL" id="FNDS01000001">
    <property type="protein sequence ID" value="SDH32018.1"/>
    <property type="molecule type" value="Genomic_DNA"/>
</dbReference>
<dbReference type="Gene3D" id="2.40.420.20">
    <property type="match status" value="1"/>
</dbReference>
<dbReference type="AlphaFoldDB" id="A0A1G8BFS2"/>
<evidence type="ECO:0000313" key="3">
    <source>
        <dbReference type="Proteomes" id="UP000199636"/>
    </source>
</evidence>
<name>A0A1G8BFS2_9PSED</name>
<dbReference type="RefSeq" id="WP_090259601.1">
    <property type="nucleotide sequence ID" value="NZ_FNDS01000001.1"/>
</dbReference>
<proteinExistence type="predicted"/>
<dbReference type="Proteomes" id="UP000199636">
    <property type="component" value="Unassembled WGS sequence"/>
</dbReference>
<feature type="chain" id="PRO_5011787132" evidence="1">
    <location>
        <begin position="24"/>
        <end position="351"/>
    </location>
</feature>
<protein>
    <submittedName>
        <fullName evidence="2">Multidrug efflux pump subunit AcrA (Membrane-fusion protein)</fullName>
    </submittedName>
</protein>
<keyword evidence="3" id="KW-1185">Reference proteome</keyword>
<dbReference type="STRING" id="428992.SAMN05216272_10143"/>
<keyword evidence="1" id="KW-0732">Signal</keyword>
<feature type="signal peptide" evidence="1">
    <location>
        <begin position="1"/>
        <end position="23"/>
    </location>
</feature>
<accession>A0A1G8BFS2</accession>
<reference evidence="3" key="1">
    <citation type="submission" date="2016-10" db="EMBL/GenBank/DDBJ databases">
        <authorList>
            <person name="Varghese N."/>
            <person name="Submissions S."/>
        </authorList>
    </citation>
    <scope>NUCLEOTIDE SEQUENCE [LARGE SCALE GENOMIC DNA]</scope>
    <source>
        <strain evidence="3">CCM 7469</strain>
    </source>
</reference>
<sequence length="351" mass="37177">MKRRPVLLPLLITGAAASAAALAAWLYLQPLQPPAPAGVAPTWLTNEAGLTLVTLDPATLARTGIQTATIAATRHRAEGLAYGSVPDIQSLTDLSNRYRVAQGEVAVAQATATASNQELQRSRALARDAGNVSQKSLQAAEATATADQARVESARSNLQALRASLSQQFGERLAQLVAAQPSAELSRLLNHQDSLLRIAIPALDKDTPPARISVEDESRHPVAAELLAPAPQSDPNLAGPVYLYRSAVPLPFGARLLAHLPTVQPTLEGVLIPQSAVLWFGGMPWAYVQVEAGRFVRRPLNDAIAVPEGYFVGSGFKAGEPLVVRGAQLLLSEEQRPQIAASACKDPECDD</sequence>
<evidence type="ECO:0000256" key="1">
    <source>
        <dbReference type="SAM" id="SignalP"/>
    </source>
</evidence>
<dbReference type="OrthoDB" id="7059230at2"/>